<dbReference type="AlphaFoldDB" id="A0A344PGW1"/>
<sequence>MTVQFPELAAIRLGFGLSPVLPPPADPAAVLADVAATAAAAPSLTTAQAQQMHLHFREIDKKARDAGTPDSPEAKEVRRTMVDRRAMFSRLRMADCATAQVGFGERLVQFWSDHFTVNPQGPGVAPMVVAFVEEAIRPNINGSFLDLLTAAETHPAMLLYLDQTQSVGDRSPFARKAKKPKQVGLNENLAREMMELHTLGVGAGYTQQDVRQLANLLTGLGYVPDDPDQRYFPRRAQPGAETVLGQTFGGGRRDGIDAIHQMFAVLANRPETAKFVARKLAVHFVADEPDDALVSDLAAAWGKNGDLPAVYAVLVSHPQLAQHFRGKVRQPFDYIASGLRALGMDRQSILGLPDQQSRRWFNRAMALMGQPFMNPSGPDGWKEAAEAWINPQLLAQRIDWAMSAPRILLPELPDPRNFMQAALGGTESELLARAVPRAESIRDGLGVVLASNDFNRR</sequence>
<evidence type="ECO:0000313" key="1">
    <source>
        <dbReference type="EMBL" id="AXC48616.1"/>
    </source>
</evidence>
<accession>A0A344PGW1</accession>
<dbReference type="Proteomes" id="UP000252023">
    <property type="component" value="Chromosome"/>
</dbReference>
<evidence type="ECO:0000313" key="2">
    <source>
        <dbReference type="Proteomes" id="UP000252023"/>
    </source>
</evidence>
<keyword evidence="2" id="KW-1185">Reference proteome</keyword>
<dbReference type="InterPro" id="IPR014917">
    <property type="entry name" value="DUF1800"/>
</dbReference>
<protein>
    <submittedName>
        <fullName evidence="1">DUF1800 domain-containing protein</fullName>
    </submittedName>
</protein>
<dbReference type="RefSeq" id="WP_114074935.1">
    <property type="nucleotide sequence ID" value="NZ_CP030918.1"/>
</dbReference>
<name>A0A344PGW1_9RHOB</name>
<dbReference type="Pfam" id="PF08811">
    <property type="entry name" value="DUF1800"/>
    <property type="match status" value="1"/>
</dbReference>
<organism evidence="1 2">
    <name type="scientific">Paracoccus suum</name>
    <dbReference type="NCBI Taxonomy" id="2259340"/>
    <lineage>
        <taxon>Bacteria</taxon>
        <taxon>Pseudomonadati</taxon>
        <taxon>Pseudomonadota</taxon>
        <taxon>Alphaproteobacteria</taxon>
        <taxon>Rhodobacterales</taxon>
        <taxon>Paracoccaceae</taxon>
        <taxon>Paracoccus</taxon>
    </lineage>
</organism>
<dbReference type="EMBL" id="CP030918">
    <property type="protein sequence ID" value="AXC48616.1"/>
    <property type="molecule type" value="Genomic_DNA"/>
</dbReference>
<gene>
    <name evidence="1" type="ORF">DRW48_01930</name>
</gene>
<proteinExistence type="predicted"/>
<dbReference type="OrthoDB" id="9772295at2"/>
<reference evidence="2" key="1">
    <citation type="submission" date="2018-07" db="EMBL/GenBank/DDBJ databases">
        <title>Genome sequencing of Paracoccus sp. SC2-6.</title>
        <authorList>
            <person name="Heo J."/>
            <person name="Kim S.-J."/>
            <person name="Kwon S.-W."/>
        </authorList>
    </citation>
    <scope>NUCLEOTIDE SEQUENCE [LARGE SCALE GENOMIC DNA]</scope>
    <source>
        <strain evidence="2">SC2-6</strain>
    </source>
</reference>
<dbReference type="KEGG" id="pars:DRW48_01930"/>